<evidence type="ECO:0000313" key="3">
    <source>
        <dbReference type="Proteomes" id="UP001560019"/>
    </source>
</evidence>
<name>A0ABV3XUX0_9RHOB</name>
<dbReference type="RefSeq" id="WP_125402985.1">
    <property type="nucleotide sequence ID" value="NZ_JBEHHI010000002.1"/>
</dbReference>
<dbReference type="EMBL" id="JBEHHI010000002">
    <property type="protein sequence ID" value="MEX5729134.1"/>
    <property type="molecule type" value="Genomic_DNA"/>
</dbReference>
<reference evidence="2 3" key="1">
    <citation type="submission" date="2024-06" db="EMBL/GenBank/DDBJ databases">
        <title>Genome of Rhodovulum iodosum, a marine photoferrotroph.</title>
        <authorList>
            <person name="Bianchini G."/>
            <person name="Nikeleit V."/>
            <person name="Kappler A."/>
            <person name="Bryce C."/>
            <person name="Sanchez-Baracaldo P."/>
        </authorList>
    </citation>
    <scope>NUCLEOTIDE SEQUENCE [LARGE SCALE GENOMIC DNA]</scope>
    <source>
        <strain evidence="2 3">UT/N1</strain>
    </source>
</reference>
<feature type="signal peptide" evidence="1">
    <location>
        <begin position="1"/>
        <end position="23"/>
    </location>
</feature>
<proteinExistence type="predicted"/>
<keyword evidence="1" id="KW-0732">Signal</keyword>
<comment type="caution">
    <text evidence="2">The sequence shown here is derived from an EMBL/GenBank/DDBJ whole genome shotgun (WGS) entry which is preliminary data.</text>
</comment>
<dbReference type="Proteomes" id="UP001560019">
    <property type="component" value="Unassembled WGS sequence"/>
</dbReference>
<evidence type="ECO:0000256" key="1">
    <source>
        <dbReference type="SAM" id="SignalP"/>
    </source>
</evidence>
<organism evidence="2 3">
    <name type="scientific">Rhodovulum iodosum</name>
    <dbReference type="NCBI Taxonomy" id="68291"/>
    <lineage>
        <taxon>Bacteria</taxon>
        <taxon>Pseudomonadati</taxon>
        <taxon>Pseudomonadota</taxon>
        <taxon>Alphaproteobacteria</taxon>
        <taxon>Rhodobacterales</taxon>
        <taxon>Paracoccaceae</taxon>
        <taxon>Rhodovulum</taxon>
    </lineage>
</organism>
<accession>A0ABV3XUX0</accession>
<protein>
    <submittedName>
        <fullName evidence="2">Uncharacterized protein</fullName>
    </submittedName>
</protein>
<gene>
    <name evidence="2" type="ORF">Ga0609869_002487</name>
</gene>
<evidence type="ECO:0000313" key="2">
    <source>
        <dbReference type="EMBL" id="MEX5729134.1"/>
    </source>
</evidence>
<keyword evidence="3" id="KW-1185">Reference proteome</keyword>
<feature type="chain" id="PRO_5046514999" evidence="1">
    <location>
        <begin position="24"/>
        <end position="202"/>
    </location>
</feature>
<sequence>MKHARPTLIAAMAACLLPGPGGAGEHAVAAAQFVFVPAPVTGPTAPPGVTRATATVQTTDRIVREISAARDFCGRLAQKEYVIDCLADQLATVADNIPLRGDYREARRTIDAAARDLRALARGNADPALPRARLRTPTLRSSRAITPVRSDALSALNDRAAGILQEAETTLLRSAENSERRMVHYQRIADAVGSTKVLLRSL</sequence>